<feature type="region of interest" description="Disordered" evidence="1">
    <location>
        <begin position="1"/>
        <end position="23"/>
    </location>
</feature>
<protein>
    <submittedName>
        <fullName evidence="2">Uncharacterized protein</fullName>
    </submittedName>
</protein>
<accession>A0ABV7L5Y7</accession>
<dbReference type="Proteomes" id="UP001595528">
    <property type="component" value="Unassembled WGS sequence"/>
</dbReference>
<name>A0ABV7L5Y7_9PROT</name>
<proteinExistence type="predicted"/>
<reference evidence="3" key="1">
    <citation type="journal article" date="2019" name="Int. J. Syst. Evol. Microbiol.">
        <title>The Global Catalogue of Microorganisms (GCM) 10K type strain sequencing project: providing services to taxonomists for standard genome sequencing and annotation.</title>
        <authorList>
            <consortium name="The Broad Institute Genomics Platform"/>
            <consortium name="The Broad Institute Genome Sequencing Center for Infectious Disease"/>
            <person name="Wu L."/>
            <person name="Ma J."/>
        </authorList>
    </citation>
    <scope>NUCLEOTIDE SEQUENCE [LARGE SCALE GENOMIC DNA]</scope>
    <source>
        <strain evidence="3">KCTC 42964</strain>
    </source>
</reference>
<evidence type="ECO:0000313" key="3">
    <source>
        <dbReference type="Proteomes" id="UP001595528"/>
    </source>
</evidence>
<evidence type="ECO:0000256" key="1">
    <source>
        <dbReference type="SAM" id="MobiDB-lite"/>
    </source>
</evidence>
<feature type="compositionally biased region" description="Polar residues" evidence="1">
    <location>
        <begin position="199"/>
        <end position="209"/>
    </location>
</feature>
<evidence type="ECO:0000313" key="2">
    <source>
        <dbReference type="EMBL" id="MFC3230081.1"/>
    </source>
</evidence>
<dbReference type="EMBL" id="JBHRTR010000036">
    <property type="protein sequence ID" value="MFC3230081.1"/>
    <property type="molecule type" value="Genomic_DNA"/>
</dbReference>
<sequence length="226" mass="24385">MAQHSDAPGARDPRRARDRQTDREILADRQDGTVARDHARAVFMPASLLPASLLPASLLLAGLLAACNPLPYGKLVTDDIDKGFSVVTEEECDLQNVFKWESYCKERIVIRDRQPVYCYATLGRPNCYAMPDPYNVAGRGRGSPPPMALGDAVPAAVQAGPDLSVQYVGGEAFPGYQEEVVEVASDRPVSALDAPVPQASPQIPVQTQELPPKSTLRVPPEPAAQN</sequence>
<feature type="compositionally biased region" description="Basic and acidic residues" evidence="1">
    <location>
        <begin position="9"/>
        <end position="23"/>
    </location>
</feature>
<gene>
    <name evidence="2" type="ORF">ACFOGJ_22715</name>
</gene>
<keyword evidence="3" id="KW-1185">Reference proteome</keyword>
<dbReference type="RefSeq" id="WP_379904910.1">
    <property type="nucleotide sequence ID" value="NZ_JBHRTR010000036.1"/>
</dbReference>
<feature type="region of interest" description="Disordered" evidence="1">
    <location>
        <begin position="191"/>
        <end position="226"/>
    </location>
</feature>
<organism evidence="2 3">
    <name type="scientific">Marinibaculum pumilum</name>
    <dbReference type="NCBI Taxonomy" id="1766165"/>
    <lineage>
        <taxon>Bacteria</taxon>
        <taxon>Pseudomonadati</taxon>
        <taxon>Pseudomonadota</taxon>
        <taxon>Alphaproteobacteria</taxon>
        <taxon>Rhodospirillales</taxon>
        <taxon>Rhodospirillaceae</taxon>
        <taxon>Marinibaculum</taxon>
    </lineage>
</organism>
<comment type="caution">
    <text evidence="2">The sequence shown here is derived from an EMBL/GenBank/DDBJ whole genome shotgun (WGS) entry which is preliminary data.</text>
</comment>